<feature type="chain" id="PRO_5046120356" evidence="6">
    <location>
        <begin position="34"/>
        <end position="889"/>
    </location>
</feature>
<dbReference type="Pfam" id="PF13385">
    <property type="entry name" value="Laminin_G_3"/>
    <property type="match status" value="1"/>
</dbReference>
<dbReference type="InterPro" id="IPR059100">
    <property type="entry name" value="TSP3_bac"/>
</dbReference>
<evidence type="ECO:0000256" key="4">
    <source>
        <dbReference type="ARBA" id="ARBA00022837"/>
    </source>
</evidence>
<evidence type="ECO:0000256" key="2">
    <source>
        <dbReference type="ARBA" id="ARBA00022525"/>
    </source>
</evidence>
<evidence type="ECO:0000256" key="5">
    <source>
        <dbReference type="SAM" id="MobiDB-lite"/>
    </source>
</evidence>
<keyword evidence="4" id="KW-0106">Calcium</keyword>
<dbReference type="Pfam" id="PF18884">
    <property type="entry name" value="TSP3_bac"/>
    <property type="match status" value="4"/>
</dbReference>
<gene>
    <name evidence="7" type="ORF">WKV53_09115</name>
</gene>
<keyword evidence="3 6" id="KW-0732">Signal</keyword>
<feature type="region of interest" description="Disordered" evidence="5">
    <location>
        <begin position="445"/>
        <end position="465"/>
    </location>
</feature>
<dbReference type="EMBL" id="JBBUKT010000003">
    <property type="protein sequence ID" value="MEK7950655.1"/>
    <property type="molecule type" value="Genomic_DNA"/>
</dbReference>
<evidence type="ECO:0000256" key="6">
    <source>
        <dbReference type="SAM" id="SignalP"/>
    </source>
</evidence>
<accession>A0ABU9AVK3</accession>
<keyword evidence="8" id="KW-1185">Reference proteome</keyword>
<keyword evidence="2" id="KW-0964">Secreted</keyword>
<feature type="signal peptide" evidence="6">
    <location>
        <begin position="1"/>
        <end position="33"/>
    </location>
</feature>
<proteinExistence type="predicted"/>
<sequence>MPDLMNLPYHHEKSPRRTHAAAALAILVSPALAIDVNLTATNAIDTSSFATNLSWSNAAVPSAGNAYFVASNYNLRTPAGGTTDLTFAGDSLTITGANLVYKGSTNVNTITINNLTLNGSLVNNASNSSTAFTLAGNKITIAGTGTTTLFSNNATITVTAPITGNSGTLLLQTNNTTGRQVVLAGANTYTGNITVTGASGAALATTGALAFKIGATGVNNTITGTVPFTFDGTFNLDLTTAGNTVGDHWTLVDAANLVETFGVNFNIPGFTENSGFWTSADGKYQFNEATGVLTRITADTDGDGLADSWEMTYFSSLAQGATDDPDGDYCNNLLEYQRGTNPNLASSYPDTDADGLNDGWELYYFTNLAQVANGDFDGDHNTNLAEQTANSDPTTAFSFPDTDNDGLNDGWEVFYFTTLAAAIPTADPDGDLFTNEDEMWASTNPTVQISSPDSDNDGSGDGLPDGWEVKYFRVGNETLAEATARQNGTGDPDGDGVNNKLEYLAGTDPTNAASAQTTLGYWRFEEATTGEVPAGGNGQYLYPTSIQDSSVYGNHMMAWADYSRPNYDSVVPSATVPVTGVTDTGSLYFQRNNSGVYFIEAIFSTPTANLGGGQATLRTYPFTAFTVEASFNTNLTGQWQVPVSKLGNPVAGQPPFSIKIDTANKLRAGMVDGSGTAREIIGTSTIAAGSWYSTAVTATATELKLWLKKPGDAAYVLEGTVAITGAWYVPPTGPLDTPWNIGQGMWNGTATDAFQGNIDEVRISAVALPESKFLFHQDGSPFQLWAAQNIPDVSLRGETADPDHDGTSNLAEFRLGLNPMSGSSFFGVNLSGSTLSWPAATGIQFTIQRTTTLAGWSDVATVTASSSAGSWTDPSPPAGKAFYRVVFTE</sequence>
<evidence type="ECO:0000313" key="8">
    <source>
        <dbReference type="Proteomes" id="UP001371305"/>
    </source>
</evidence>
<evidence type="ECO:0000256" key="3">
    <source>
        <dbReference type="ARBA" id="ARBA00022729"/>
    </source>
</evidence>
<comment type="caution">
    <text evidence="7">The sequence shown here is derived from an EMBL/GenBank/DDBJ whole genome shotgun (WGS) entry which is preliminary data.</text>
</comment>
<dbReference type="SUPFAM" id="SSF49899">
    <property type="entry name" value="Concanavalin A-like lectins/glucanases"/>
    <property type="match status" value="1"/>
</dbReference>
<name>A0ABU9AVK3_9BACT</name>
<dbReference type="Proteomes" id="UP001371305">
    <property type="component" value="Unassembled WGS sequence"/>
</dbReference>
<evidence type="ECO:0000256" key="1">
    <source>
        <dbReference type="ARBA" id="ARBA00004613"/>
    </source>
</evidence>
<comment type="subcellular location">
    <subcellularLocation>
        <location evidence="1">Secreted</location>
    </subcellularLocation>
</comment>
<evidence type="ECO:0000313" key="7">
    <source>
        <dbReference type="EMBL" id="MEK7950655.1"/>
    </source>
</evidence>
<dbReference type="Gene3D" id="2.60.120.200">
    <property type="match status" value="1"/>
</dbReference>
<dbReference type="InterPro" id="IPR013320">
    <property type="entry name" value="ConA-like_dom_sf"/>
</dbReference>
<organism evidence="7 8">
    <name type="scientific">Luteolibacter soli</name>
    <dbReference type="NCBI Taxonomy" id="3135280"/>
    <lineage>
        <taxon>Bacteria</taxon>
        <taxon>Pseudomonadati</taxon>
        <taxon>Verrucomicrobiota</taxon>
        <taxon>Verrucomicrobiia</taxon>
        <taxon>Verrucomicrobiales</taxon>
        <taxon>Verrucomicrobiaceae</taxon>
        <taxon>Luteolibacter</taxon>
    </lineage>
</organism>
<protein>
    <submittedName>
        <fullName evidence="7">LamG-like jellyroll fold domain-containing protein</fullName>
    </submittedName>
</protein>
<reference evidence="7 8" key="1">
    <citation type="submission" date="2024-04" db="EMBL/GenBank/DDBJ databases">
        <title>Luteolibacter sp. isolated from soil.</title>
        <authorList>
            <person name="An J."/>
        </authorList>
    </citation>
    <scope>NUCLEOTIDE SEQUENCE [LARGE SCALE GENOMIC DNA]</scope>
    <source>
        <strain evidence="7 8">Y139</strain>
    </source>
</reference>